<dbReference type="Proteomes" id="UP000828390">
    <property type="component" value="Unassembled WGS sequence"/>
</dbReference>
<sequence>MQRMAVSFSSAPSECPMHGTGAPAPPSECPMSGTGRETDINPDNMVRQQSLRRFTGYQKVVASFHDVKTVC</sequence>
<keyword evidence="3" id="KW-1185">Reference proteome</keyword>
<comment type="caution">
    <text evidence="2">The sequence shown here is derived from an EMBL/GenBank/DDBJ whole genome shotgun (WGS) entry which is preliminary data.</text>
</comment>
<accession>A0A9D4HKT7</accession>
<dbReference type="AlphaFoldDB" id="A0A9D4HKT7"/>
<organism evidence="2 3">
    <name type="scientific">Dreissena polymorpha</name>
    <name type="common">Zebra mussel</name>
    <name type="synonym">Mytilus polymorpha</name>
    <dbReference type="NCBI Taxonomy" id="45954"/>
    <lineage>
        <taxon>Eukaryota</taxon>
        <taxon>Metazoa</taxon>
        <taxon>Spiralia</taxon>
        <taxon>Lophotrochozoa</taxon>
        <taxon>Mollusca</taxon>
        <taxon>Bivalvia</taxon>
        <taxon>Autobranchia</taxon>
        <taxon>Heteroconchia</taxon>
        <taxon>Euheterodonta</taxon>
        <taxon>Imparidentia</taxon>
        <taxon>Neoheterodontei</taxon>
        <taxon>Myida</taxon>
        <taxon>Dreissenoidea</taxon>
        <taxon>Dreissenidae</taxon>
        <taxon>Dreissena</taxon>
    </lineage>
</organism>
<gene>
    <name evidence="2" type="ORF">DPMN_064045</name>
</gene>
<feature type="region of interest" description="Disordered" evidence="1">
    <location>
        <begin position="1"/>
        <end position="42"/>
    </location>
</feature>
<evidence type="ECO:0000313" key="2">
    <source>
        <dbReference type="EMBL" id="KAH3721128.1"/>
    </source>
</evidence>
<dbReference type="EMBL" id="JAIWYP010000013">
    <property type="protein sequence ID" value="KAH3721128.1"/>
    <property type="molecule type" value="Genomic_DNA"/>
</dbReference>
<protein>
    <submittedName>
        <fullName evidence="2">Uncharacterized protein</fullName>
    </submittedName>
</protein>
<name>A0A9D4HKT7_DREPO</name>
<evidence type="ECO:0000256" key="1">
    <source>
        <dbReference type="SAM" id="MobiDB-lite"/>
    </source>
</evidence>
<evidence type="ECO:0000313" key="3">
    <source>
        <dbReference type="Proteomes" id="UP000828390"/>
    </source>
</evidence>
<reference evidence="2" key="2">
    <citation type="submission" date="2020-11" db="EMBL/GenBank/DDBJ databases">
        <authorList>
            <person name="McCartney M.A."/>
            <person name="Auch B."/>
            <person name="Kono T."/>
            <person name="Mallez S."/>
            <person name="Becker A."/>
            <person name="Gohl D.M."/>
            <person name="Silverstein K.A.T."/>
            <person name="Koren S."/>
            <person name="Bechman K.B."/>
            <person name="Herman A."/>
            <person name="Abrahante J.E."/>
            <person name="Garbe J."/>
        </authorList>
    </citation>
    <scope>NUCLEOTIDE SEQUENCE</scope>
    <source>
        <strain evidence="2">Duluth1</strain>
        <tissue evidence="2">Whole animal</tissue>
    </source>
</reference>
<reference evidence="2" key="1">
    <citation type="journal article" date="2019" name="bioRxiv">
        <title>The Genome of the Zebra Mussel, Dreissena polymorpha: A Resource for Invasive Species Research.</title>
        <authorList>
            <person name="McCartney M.A."/>
            <person name="Auch B."/>
            <person name="Kono T."/>
            <person name="Mallez S."/>
            <person name="Zhang Y."/>
            <person name="Obille A."/>
            <person name="Becker A."/>
            <person name="Abrahante J.E."/>
            <person name="Garbe J."/>
            <person name="Badalamenti J.P."/>
            <person name="Herman A."/>
            <person name="Mangelson H."/>
            <person name="Liachko I."/>
            <person name="Sullivan S."/>
            <person name="Sone E.D."/>
            <person name="Koren S."/>
            <person name="Silverstein K.A.T."/>
            <person name="Beckman K.B."/>
            <person name="Gohl D.M."/>
        </authorList>
    </citation>
    <scope>NUCLEOTIDE SEQUENCE</scope>
    <source>
        <strain evidence="2">Duluth1</strain>
        <tissue evidence="2">Whole animal</tissue>
    </source>
</reference>
<proteinExistence type="predicted"/>